<comment type="caution">
    <text evidence="3">The sequence shown here is derived from an EMBL/GenBank/DDBJ whole genome shotgun (WGS) entry which is preliminary data.</text>
</comment>
<evidence type="ECO:0000256" key="1">
    <source>
        <dbReference type="SAM" id="MobiDB-lite"/>
    </source>
</evidence>
<gene>
    <name evidence="3" type="ORF">DPX39_080013300</name>
</gene>
<reference evidence="3" key="1">
    <citation type="submission" date="2018-09" db="EMBL/GenBank/DDBJ databases">
        <title>whole genome sequence of T. equiperdum IVM-t1 strain.</title>
        <authorList>
            <person name="Suganuma K."/>
        </authorList>
    </citation>
    <scope>NUCLEOTIDE SEQUENCE [LARGE SCALE GENOMIC DNA]</scope>
    <source>
        <strain evidence="3">IVM-t1</strain>
    </source>
</reference>
<evidence type="ECO:0000256" key="2">
    <source>
        <dbReference type="SAM" id="Phobius"/>
    </source>
</evidence>
<evidence type="ECO:0008006" key="4">
    <source>
        <dbReference type="Google" id="ProtNLM"/>
    </source>
</evidence>
<evidence type="ECO:0000313" key="3">
    <source>
        <dbReference type="EMBL" id="RHW70766.1"/>
    </source>
</evidence>
<keyword evidence="2" id="KW-0812">Transmembrane</keyword>
<keyword evidence="2" id="KW-0472">Membrane</keyword>
<name>A0A3L6L3T4_9TRYP</name>
<dbReference type="Proteomes" id="UP000266743">
    <property type="component" value="Chromosome 8"/>
</dbReference>
<dbReference type="EMBL" id="QSBY01000008">
    <property type="protein sequence ID" value="RHW70766.1"/>
    <property type="molecule type" value="Genomic_DNA"/>
</dbReference>
<dbReference type="AlphaFoldDB" id="A0A3L6L3T4"/>
<feature type="compositionally biased region" description="Basic and acidic residues" evidence="1">
    <location>
        <begin position="252"/>
        <end position="263"/>
    </location>
</feature>
<keyword evidence="2" id="KW-1133">Transmembrane helix</keyword>
<feature type="transmembrane region" description="Helical" evidence="2">
    <location>
        <begin position="28"/>
        <end position="51"/>
    </location>
</feature>
<feature type="compositionally biased region" description="Polar residues" evidence="1">
    <location>
        <begin position="236"/>
        <end position="248"/>
    </location>
</feature>
<sequence length="362" mass="40680">MQKLWHDLYEAETLSDARRAVLSTVPQWVPWLGGGVCLIAYAAVLRTRLFLARWRRAARKRAERKFSGFRRWKGCDAPPPCVVITRIEEEVDGDEDGDGGSDAEGSRCGDGGAATMLSVEDIAEFRCSVGLRSPRDDDLLIMIEEMLLVDDVPDGWVLCRTTSGVVRFMNLNTQELCLFPPGRQGRGHYIRKELRRRNKLEIESGFSLSYNNDEVFNESWGGGGGHTGKFPINDSLGKTSETDSSLQRNHSRGTDRSTRDDAHFVSDEDTLSFSSDEADLYGEGEQSAFRRVFRYFLEREKRRIERDVEMQFWSCDTNGDGTGKDDNVASAKVENCGLRLLVSNGSPGQNMRDIVSRPNGRD</sequence>
<protein>
    <recommendedName>
        <fullName evidence="4">WW domain-containing protein</fullName>
    </recommendedName>
</protein>
<accession>A0A3L6L3T4</accession>
<organism evidence="3">
    <name type="scientific">Trypanosoma brucei equiperdum</name>
    <dbReference type="NCBI Taxonomy" id="630700"/>
    <lineage>
        <taxon>Eukaryota</taxon>
        <taxon>Discoba</taxon>
        <taxon>Euglenozoa</taxon>
        <taxon>Kinetoplastea</taxon>
        <taxon>Metakinetoplastina</taxon>
        <taxon>Trypanosomatida</taxon>
        <taxon>Trypanosomatidae</taxon>
        <taxon>Trypanosoma</taxon>
    </lineage>
</organism>
<feature type="region of interest" description="Disordered" evidence="1">
    <location>
        <begin position="227"/>
        <end position="263"/>
    </location>
</feature>
<proteinExistence type="predicted"/>